<protein>
    <recommendedName>
        <fullName evidence="9">Probable methionine--tRNA ligase, mitochondrial</fullName>
        <ecNumber evidence="2">6.1.1.10</ecNumber>
    </recommendedName>
</protein>
<dbReference type="AlphaFoldDB" id="F4PEK2"/>
<sequence length="554" mass="63254">MSTRLCSFVSTNPDHPVYITSPIFYVNAVPHIGHLYSAILADSLKRWFEFKGQKTMYSTGTDEHGLKIQQAAEAAKSDPKEFCNDISKTFKSLFKKSDISYTRFIRTTDSDHYEAVKALWECLERGGFLYKGYHEGWYCVSDETFYPESQIEASAADPSIMVCHISKESGKVVEWTKEENYKFKLSAFRDKTIEWLKANPKVIVPESQYNFVLSQLKKGEQTDLSVSRLRSRISWGIPVPNDDTHVIYVWLDALVNYLTVAKYPWTPSKDVQMSEIAAQNGWPAHIHVVGKDIIKFHAIYWPAFLMAAGLPLPQKIISHGHWLMNHQKMSKSVGNVVEPNALIEKWGVDPVRYFLMRDGVINNDPEFSDKLIFSRYKNDLGDQLGNLVMRVSTPRINQSGEIPLATDEPLDDTGVKKMEQLSTLADQVDQCMIQGNVADALQHIQEMIADLNKYWTDAEPWKMANAARSDSKPNPKLQSVLFVAYEGLRICALLLQPVMPTKMTNLLDTLDVDCTERTFFNAYPGKRYYHLKNTFKKPPTLLSKQPPLFPRIDQ</sequence>
<keyword evidence="13" id="KW-1185">Reference proteome</keyword>
<evidence type="ECO:0000256" key="4">
    <source>
        <dbReference type="ARBA" id="ARBA00022741"/>
    </source>
</evidence>
<evidence type="ECO:0000256" key="7">
    <source>
        <dbReference type="ARBA" id="ARBA00023146"/>
    </source>
</evidence>
<dbReference type="Pfam" id="PF09334">
    <property type="entry name" value="tRNA-synt_1g"/>
    <property type="match status" value="1"/>
</dbReference>
<dbReference type="RefSeq" id="XP_006683042.1">
    <property type="nucleotide sequence ID" value="XM_006682979.1"/>
</dbReference>
<dbReference type="InterPro" id="IPR014729">
    <property type="entry name" value="Rossmann-like_a/b/a_fold"/>
</dbReference>
<dbReference type="PANTHER" id="PTHR43326">
    <property type="entry name" value="METHIONYL-TRNA SYNTHETASE"/>
    <property type="match status" value="1"/>
</dbReference>
<dbReference type="Gene3D" id="2.170.220.10">
    <property type="match status" value="1"/>
</dbReference>
<evidence type="ECO:0000256" key="10">
    <source>
        <dbReference type="RuleBase" id="RU363039"/>
    </source>
</evidence>
<organism evidence="12 13">
    <name type="scientific">Batrachochytrium dendrobatidis (strain JAM81 / FGSC 10211)</name>
    <name type="common">Frog chytrid fungus</name>
    <dbReference type="NCBI Taxonomy" id="684364"/>
    <lineage>
        <taxon>Eukaryota</taxon>
        <taxon>Fungi</taxon>
        <taxon>Fungi incertae sedis</taxon>
        <taxon>Chytridiomycota</taxon>
        <taxon>Chytridiomycota incertae sedis</taxon>
        <taxon>Chytridiomycetes</taxon>
        <taxon>Rhizophydiales</taxon>
        <taxon>Rhizophydiales incertae sedis</taxon>
        <taxon>Batrachochytrium</taxon>
    </lineage>
</organism>
<dbReference type="PRINTS" id="PR01041">
    <property type="entry name" value="TRNASYNTHMET"/>
</dbReference>
<dbReference type="Gene3D" id="1.10.730.10">
    <property type="entry name" value="Isoleucyl-tRNA Synthetase, Domain 1"/>
    <property type="match status" value="1"/>
</dbReference>
<dbReference type="EMBL" id="GL882898">
    <property type="protein sequence ID" value="EGF76318.1"/>
    <property type="molecule type" value="Genomic_DNA"/>
</dbReference>
<dbReference type="GO" id="GO:0005739">
    <property type="term" value="C:mitochondrion"/>
    <property type="evidence" value="ECO:0000318"/>
    <property type="project" value="GO_Central"/>
</dbReference>
<evidence type="ECO:0000256" key="9">
    <source>
        <dbReference type="ARBA" id="ARBA00068817"/>
    </source>
</evidence>
<dbReference type="NCBIfam" id="TIGR00398">
    <property type="entry name" value="metG"/>
    <property type="match status" value="1"/>
</dbReference>
<keyword evidence="3 10" id="KW-0436">Ligase</keyword>
<dbReference type="InterPro" id="IPR014758">
    <property type="entry name" value="Met-tRNA_synth"/>
</dbReference>
<evidence type="ECO:0000313" key="13">
    <source>
        <dbReference type="Proteomes" id="UP000007241"/>
    </source>
</evidence>
<evidence type="ECO:0000313" key="12">
    <source>
        <dbReference type="EMBL" id="EGF76318.1"/>
    </source>
</evidence>
<keyword evidence="5 10" id="KW-0067">ATP-binding</keyword>
<dbReference type="STRING" id="684364.F4PEK2"/>
<evidence type="ECO:0000256" key="3">
    <source>
        <dbReference type="ARBA" id="ARBA00022598"/>
    </source>
</evidence>
<dbReference type="Gene3D" id="3.40.50.620">
    <property type="entry name" value="HUPs"/>
    <property type="match status" value="1"/>
</dbReference>
<dbReference type="GO" id="GO:0004825">
    <property type="term" value="F:methionine-tRNA ligase activity"/>
    <property type="evidence" value="ECO:0000318"/>
    <property type="project" value="GO_Central"/>
</dbReference>
<dbReference type="CDD" id="cd00814">
    <property type="entry name" value="MetRS_core"/>
    <property type="match status" value="1"/>
</dbReference>
<dbReference type="OrthoDB" id="24670at2759"/>
<dbReference type="FunCoup" id="F4PEK2">
    <property type="interactions" value="222"/>
</dbReference>
<evidence type="ECO:0000259" key="11">
    <source>
        <dbReference type="Pfam" id="PF09334"/>
    </source>
</evidence>
<dbReference type="SUPFAM" id="SSF47323">
    <property type="entry name" value="Anticodon-binding domain of a subclass of class I aminoacyl-tRNA synthetases"/>
    <property type="match status" value="1"/>
</dbReference>
<evidence type="ECO:0000256" key="2">
    <source>
        <dbReference type="ARBA" id="ARBA00012838"/>
    </source>
</evidence>
<keyword evidence="4 10" id="KW-0547">Nucleotide-binding</keyword>
<dbReference type="FunFam" id="2.170.220.10:FF:000001">
    <property type="entry name" value="methionine--tRNA ligase, mitochondrial"/>
    <property type="match status" value="1"/>
</dbReference>
<dbReference type="InParanoid" id="F4PEK2"/>
<evidence type="ECO:0000256" key="5">
    <source>
        <dbReference type="ARBA" id="ARBA00022840"/>
    </source>
</evidence>
<keyword evidence="6 10" id="KW-0648">Protein biosynthesis</keyword>
<comment type="similarity">
    <text evidence="1 10">Belongs to the class-I aminoacyl-tRNA synthetase family.</text>
</comment>
<evidence type="ECO:0000256" key="1">
    <source>
        <dbReference type="ARBA" id="ARBA00005594"/>
    </source>
</evidence>
<accession>F4PEK2</accession>
<dbReference type="OMA" id="MDTQAFC"/>
<dbReference type="InterPro" id="IPR015413">
    <property type="entry name" value="Methionyl/Leucyl_tRNA_Synth"/>
</dbReference>
<dbReference type="InterPro" id="IPR023457">
    <property type="entry name" value="Met-tRNA_synth_2"/>
</dbReference>
<gene>
    <name evidence="12" type="ORF">BATDEDRAFT_14978</name>
</gene>
<comment type="catalytic activity">
    <reaction evidence="8">
        <text>tRNA(Met) + L-methionine + ATP = L-methionyl-tRNA(Met) + AMP + diphosphate</text>
        <dbReference type="Rhea" id="RHEA:13481"/>
        <dbReference type="Rhea" id="RHEA-COMP:9667"/>
        <dbReference type="Rhea" id="RHEA-COMP:9698"/>
        <dbReference type="ChEBI" id="CHEBI:30616"/>
        <dbReference type="ChEBI" id="CHEBI:33019"/>
        <dbReference type="ChEBI" id="CHEBI:57844"/>
        <dbReference type="ChEBI" id="CHEBI:78442"/>
        <dbReference type="ChEBI" id="CHEBI:78530"/>
        <dbReference type="ChEBI" id="CHEBI:456215"/>
        <dbReference type="EC" id="6.1.1.10"/>
    </reaction>
</comment>
<dbReference type="HOGENOM" id="CLU_009710_9_0_1"/>
<dbReference type="Proteomes" id="UP000007241">
    <property type="component" value="Unassembled WGS sequence"/>
</dbReference>
<feature type="domain" description="Methionyl/Leucyl tRNA synthetase" evidence="11">
    <location>
        <begin position="17"/>
        <end position="391"/>
    </location>
</feature>
<dbReference type="SUPFAM" id="SSF52374">
    <property type="entry name" value="Nucleotidylyl transferase"/>
    <property type="match status" value="1"/>
</dbReference>
<dbReference type="PANTHER" id="PTHR43326:SF1">
    <property type="entry name" value="METHIONINE--TRNA LIGASE, MITOCHONDRIAL"/>
    <property type="match status" value="1"/>
</dbReference>
<dbReference type="GeneID" id="18236987"/>
<evidence type="ECO:0000256" key="8">
    <source>
        <dbReference type="ARBA" id="ARBA00047364"/>
    </source>
</evidence>
<dbReference type="EC" id="6.1.1.10" evidence="2"/>
<proteinExistence type="inferred from homology"/>
<dbReference type="GO" id="GO:0006431">
    <property type="term" value="P:methionyl-tRNA aminoacylation"/>
    <property type="evidence" value="ECO:0000318"/>
    <property type="project" value="GO_Central"/>
</dbReference>
<dbReference type="InterPro" id="IPR009080">
    <property type="entry name" value="tRNAsynth_Ia_anticodon-bd"/>
</dbReference>
<dbReference type="InterPro" id="IPR033911">
    <property type="entry name" value="MetRS_core"/>
</dbReference>
<evidence type="ECO:0000256" key="6">
    <source>
        <dbReference type="ARBA" id="ARBA00022917"/>
    </source>
</evidence>
<dbReference type="GO" id="GO:0005524">
    <property type="term" value="F:ATP binding"/>
    <property type="evidence" value="ECO:0007669"/>
    <property type="project" value="UniProtKB-KW"/>
</dbReference>
<reference evidence="12 13" key="1">
    <citation type="submission" date="2009-12" db="EMBL/GenBank/DDBJ databases">
        <title>The draft genome of Batrachochytrium dendrobatidis.</title>
        <authorList>
            <consortium name="US DOE Joint Genome Institute (JGI-PGF)"/>
            <person name="Kuo A."/>
            <person name="Salamov A."/>
            <person name="Schmutz J."/>
            <person name="Lucas S."/>
            <person name="Pitluck S."/>
            <person name="Rosenblum E."/>
            <person name="Stajich J."/>
            <person name="Eisen M."/>
            <person name="Grigoriev I.V."/>
        </authorList>
    </citation>
    <scope>NUCLEOTIDE SEQUENCE [LARGE SCALE GENOMIC DNA]</scope>
    <source>
        <strain evidence="13">JAM81 / FGSC 10211</strain>
    </source>
</reference>
<keyword evidence="7 10" id="KW-0030">Aminoacyl-tRNA synthetase</keyword>
<name>F4PEK2_BATDJ</name>